<dbReference type="AlphaFoldDB" id="A0AAE3E199"/>
<sequence length="246" mass="29344">MINVIKEIMFDCAYENVVQTEITFEEKVYNLNIFKHREVESQIFIVLQILESQLVAQDNYKDLVIEIANYFRENDIYVPDMDKNTSLIYCVKRDIKSNKLDELKVKIEDDPFYFKKYVFAYSEAQSDEFKKLRKQHNWTINELIQTYIFDTENFSKFKKNGDNEKIYKLVSELFIKIPIIPINFETNGEIKSVSEYMLDIKKCNDDELDRLDNIIETLNSPQENMEQLVNKVLEDWGFVGLEENNE</sequence>
<dbReference type="InterPro" id="IPR046905">
    <property type="entry name" value="ABC-3C_MC1"/>
</dbReference>
<dbReference type="Pfam" id="PF20289">
    <property type="entry name" value="MComp1"/>
    <property type="match status" value="1"/>
</dbReference>
<organism evidence="1 2">
    <name type="scientific">Hominilimicola fabiformis</name>
    <dbReference type="NCBI Taxonomy" id="2885356"/>
    <lineage>
        <taxon>Bacteria</taxon>
        <taxon>Bacillati</taxon>
        <taxon>Bacillota</taxon>
        <taxon>Clostridia</taxon>
        <taxon>Eubacteriales</taxon>
        <taxon>Oscillospiraceae</taxon>
        <taxon>Hominilimicola</taxon>
    </lineage>
</organism>
<dbReference type="RefSeq" id="WP_147515216.1">
    <property type="nucleotide sequence ID" value="NZ_JAJEQM010000026.1"/>
</dbReference>
<dbReference type="EMBL" id="JAJEQM010000026">
    <property type="protein sequence ID" value="MCC2211788.1"/>
    <property type="molecule type" value="Genomic_DNA"/>
</dbReference>
<accession>A0AAE3E199</accession>
<protein>
    <submittedName>
        <fullName evidence="1">Uncharacterized protein</fullName>
    </submittedName>
</protein>
<proteinExistence type="predicted"/>
<name>A0AAE3E199_9FIRM</name>
<reference evidence="1 2" key="1">
    <citation type="submission" date="2021-10" db="EMBL/GenBank/DDBJ databases">
        <title>Anaerobic single-cell dispensing facilitates the cultivation of human gut bacteria.</title>
        <authorList>
            <person name="Afrizal A."/>
        </authorList>
    </citation>
    <scope>NUCLEOTIDE SEQUENCE [LARGE SCALE GENOMIC DNA]</scope>
    <source>
        <strain evidence="1 2">CLA-AA-H232</strain>
    </source>
</reference>
<keyword evidence="2" id="KW-1185">Reference proteome</keyword>
<dbReference type="Proteomes" id="UP001198242">
    <property type="component" value="Unassembled WGS sequence"/>
</dbReference>
<comment type="caution">
    <text evidence="1">The sequence shown here is derived from an EMBL/GenBank/DDBJ whole genome shotgun (WGS) entry which is preliminary data.</text>
</comment>
<evidence type="ECO:0000313" key="2">
    <source>
        <dbReference type="Proteomes" id="UP001198242"/>
    </source>
</evidence>
<evidence type="ECO:0000313" key="1">
    <source>
        <dbReference type="EMBL" id="MCC2211788.1"/>
    </source>
</evidence>
<gene>
    <name evidence="1" type="ORF">LKE05_13460</name>
</gene>